<dbReference type="PANTHER" id="PTHR40135">
    <property type="entry name" value="MITOCHONDRIAL PHOSPHATE CARRIER PROTEIN"/>
    <property type="match status" value="1"/>
</dbReference>
<sequence length="101" mass="11505">MVLGPTARMLLPYLNFTIATSALVFQTTVLYPWHHELDTAFQTLKADQLKVLKEFHEIKLERIKELERRLSVLGTPTEASGVEDSQVRSFRCSQGKAQWGS</sequence>
<protein>
    <submittedName>
        <fullName evidence="1">Uncharacterized protein</fullName>
    </submittedName>
</protein>
<reference evidence="1" key="1">
    <citation type="submission" date="2022-08" db="EMBL/GenBank/DDBJ databases">
        <title>A Global Phylogenomic Analysis of the Shiitake Genus Lentinula.</title>
        <authorList>
            <consortium name="DOE Joint Genome Institute"/>
            <person name="Sierra-Patev S."/>
            <person name="Min B."/>
            <person name="Naranjo-Ortiz M."/>
            <person name="Looney B."/>
            <person name="Konkel Z."/>
            <person name="Slot J.C."/>
            <person name="Sakamoto Y."/>
            <person name="Steenwyk J.L."/>
            <person name="Rokas A."/>
            <person name="Carro J."/>
            <person name="Camarero S."/>
            <person name="Ferreira P."/>
            <person name="Molpeceres G."/>
            <person name="Ruiz-Duenas F.J."/>
            <person name="Serrano A."/>
            <person name="Henrissat B."/>
            <person name="Drula E."/>
            <person name="Hughes K.W."/>
            <person name="Mata J.L."/>
            <person name="Ishikawa N.K."/>
            <person name="Vargas-Isla R."/>
            <person name="Ushijima S."/>
            <person name="Smith C.A."/>
            <person name="Ahrendt S."/>
            <person name="Andreopoulos W."/>
            <person name="He G."/>
            <person name="Labutti K."/>
            <person name="Lipzen A."/>
            <person name="Ng V."/>
            <person name="Riley R."/>
            <person name="Sandor L."/>
            <person name="Barry K."/>
            <person name="Martinez A.T."/>
            <person name="Xiao Y."/>
            <person name="Gibbons J.G."/>
            <person name="Terashima K."/>
            <person name="Grigoriev I.V."/>
            <person name="Hibbett D.S."/>
        </authorList>
    </citation>
    <scope>NUCLEOTIDE SEQUENCE</scope>
    <source>
        <strain evidence="1">JLM2183</strain>
    </source>
</reference>
<evidence type="ECO:0000313" key="1">
    <source>
        <dbReference type="EMBL" id="KAJ4490996.1"/>
    </source>
</evidence>
<dbReference type="AlphaFoldDB" id="A0A9W9AWM2"/>
<comment type="caution">
    <text evidence="1">The sequence shown here is derived from an EMBL/GenBank/DDBJ whole genome shotgun (WGS) entry which is preliminary data.</text>
</comment>
<keyword evidence="2" id="KW-1185">Reference proteome</keyword>
<dbReference type="OrthoDB" id="9992270at2759"/>
<gene>
    <name evidence="1" type="ORF">J3R30DRAFT_3428159</name>
</gene>
<accession>A0A9W9AWM2</accession>
<proteinExistence type="predicted"/>
<evidence type="ECO:0000313" key="2">
    <source>
        <dbReference type="Proteomes" id="UP001150266"/>
    </source>
</evidence>
<name>A0A9W9AWM2_9AGAR</name>
<dbReference type="PANTHER" id="PTHR40135:SF1">
    <property type="entry name" value="MITOCHONDRIAL PHOSPHATE CARRIER PROTEIN"/>
    <property type="match status" value="1"/>
</dbReference>
<dbReference type="Proteomes" id="UP001150266">
    <property type="component" value="Unassembled WGS sequence"/>
</dbReference>
<dbReference type="EMBL" id="JAOTPV010000001">
    <property type="protein sequence ID" value="KAJ4490996.1"/>
    <property type="molecule type" value="Genomic_DNA"/>
</dbReference>
<organism evidence="1 2">
    <name type="scientific">Lentinula aciculospora</name>
    <dbReference type="NCBI Taxonomy" id="153920"/>
    <lineage>
        <taxon>Eukaryota</taxon>
        <taxon>Fungi</taxon>
        <taxon>Dikarya</taxon>
        <taxon>Basidiomycota</taxon>
        <taxon>Agaricomycotina</taxon>
        <taxon>Agaricomycetes</taxon>
        <taxon>Agaricomycetidae</taxon>
        <taxon>Agaricales</taxon>
        <taxon>Marasmiineae</taxon>
        <taxon>Omphalotaceae</taxon>
        <taxon>Lentinula</taxon>
    </lineage>
</organism>